<dbReference type="InterPro" id="IPR000742">
    <property type="entry name" value="EGF"/>
</dbReference>
<feature type="transmembrane region" description="Helical" evidence="2">
    <location>
        <begin position="118"/>
        <end position="140"/>
    </location>
</feature>
<feature type="domain" description="EGF-like" evidence="4">
    <location>
        <begin position="70"/>
        <end position="104"/>
    </location>
</feature>
<name>A0A0C2FFU9_9BILA</name>
<dbReference type="EMBL" id="KN767666">
    <property type="protein sequence ID" value="KIH47470.1"/>
    <property type="molecule type" value="Genomic_DNA"/>
</dbReference>
<feature type="chain" id="PRO_5002165295" evidence="3">
    <location>
        <begin position="25"/>
        <end position="182"/>
    </location>
</feature>
<evidence type="ECO:0000313" key="6">
    <source>
        <dbReference type="Proteomes" id="UP000054047"/>
    </source>
</evidence>
<feature type="signal peptide" evidence="3">
    <location>
        <begin position="1"/>
        <end position="24"/>
    </location>
</feature>
<dbReference type="Gene3D" id="2.10.25.10">
    <property type="entry name" value="Laminin"/>
    <property type="match status" value="1"/>
</dbReference>
<reference evidence="5 6" key="1">
    <citation type="submission" date="2013-12" db="EMBL/GenBank/DDBJ databases">
        <title>Draft genome of the parsitic nematode Ancylostoma duodenale.</title>
        <authorList>
            <person name="Mitreva M."/>
        </authorList>
    </citation>
    <scope>NUCLEOTIDE SEQUENCE [LARGE SCALE GENOMIC DNA]</scope>
    <source>
        <strain evidence="5 6">Zhejiang</strain>
    </source>
</reference>
<evidence type="ECO:0000313" key="5">
    <source>
        <dbReference type="EMBL" id="KIH47470.1"/>
    </source>
</evidence>
<evidence type="ECO:0000256" key="3">
    <source>
        <dbReference type="SAM" id="SignalP"/>
    </source>
</evidence>
<keyword evidence="2" id="KW-0472">Membrane</keyword>
<evidence type="ECO:0000256" key="1">
    <source>
        <dbReference type="PROSITE-ProRule" id="PRU00076"/>
    </source>
</evidence>
<comment type="caution">
    <text evidence="1">Lacks conserved residue(s) required for the propagation of feature annotation.</text>
</comment>
<keyword evidence="6" id="KW-1185">Reference proteome</keyword>
<keyword evidence="2" id="KW-0812">Transmembrane</keyword>
<dbReference type="PROSITE" id="PS01186">
    <property type="entry name" value="EGF_2"/>
    <property type="match status" value="2"/>
</dbReference>
<evidence type="ECO:0000259" key="4">
    <source>
        <dbReference type="PROSITE" id="PS50026"/>
    </source>
</evidence>
<feature type="disulfide bond" evidence="1">
    <location>
        <begin position="36"/>
        <end position="45"/>
    </location>
</feature>
<dbReference type="Proteomes" id="UP000054047">
    <property type="component" value="Unassembled WGS sequence"/>
</dbReference>
<feature type="disulfide bond" evidence="1">
    <location>
        <begin position="94"/>
        <end position="103"/>
    </location>
</feature>
<keyword evidence="1" id="KW-0245">EGF-like domain</keyword>
<gene>
    <name evidence="5" type="ORF">ANCDUO_22470</name>
</gene>
<dbReference type="OrthoDB" id="442731at2759"/>
<keyword evidence="1" id="KW-1015">Disulfide bond</keyword>
<keyword evidence="3" id="KW-0732">Signal</keyword>
<proteinExistence type="predicted"/>
<dbReference type="AlphaFoldDB" id="A0A0C2FFU9"/>
<dbReference type="PROSITE" id="PS00022">
    <property type="entry name" value="EGF_1"/>
    <property type="match status" value="2"/>
</dbReference>
<dbReference type="PROSITE" id="PS50026">
    <property type="entry name" value="EGF_3"/>
    <property type="match status" value="2"/>
</dbReference>
<evidence type="ECO:0000256" key="2">
    <source>
        <dbReference type="SAM" id="Phobius"/>
    </source>
</evidence>
<accession>A0A0C2FFU9</accession>
<sequence>MRRYFPIFALVGCSLTVLIRNKSCVNGELDGERCFCKDGWTGAMCQRRMNCDGYERHTNGSCIECAEGWTGSDCDAIDCNGHGTPNYDITRCNCEKPYSGQFCETFVTKDIYSYYNNIVSQTGALGVLSCIPLLLIYALCDRFAKRRQRERVEKHLTGTMITRPEKPVNREVVDSLLHGEGE</sequence>
<protein>
    <submittedName>
        <fullName evidence="5">EGF-like domain protein</fullName>
    </submittedName>
</protein>
<keyword evidence="2" id="KW-1133">Transmembrane helix</keyword>
<organism evidence="5 6">
    <name type="scientific">Ancylostoma duodenale</name>
    <dbReference type="NCBI Taxonomy" id="51022"/>
    <lineage>
        <taxon>Eukaryota</taxon>
        <taxon>Metazoa</taxon>
        <taxon>Ecdysozoa</taxon>
        <taxon>Nematoda</taxon>
        <taxon>Chromadorea</taxon>
        <taxon>Rhabditida</taxon>
        <taxon>Rhabditina</taxon>
        <taxon>Rhabditomorpha</taxon>
        <taxon>Strongyloidea</taxon>
        <taxon>Ancylostomatidae</taxon>
        <taxon>Ancylostomatinae</taxon>
        <taxon>Ancylostoma</taxon>
    </lineage>
</organism>
<feature type="domain" description="EGF-like" evidence="4">
    <location>
        <begin position="9"/>
        <end position="46"/>
    </location>
</feature>